<dbReference type="SUPFAM" id="SSF82771">
    <property type="entry name" value="GIY-YIG endonuclease"/>
    <property type="match status" value="1"/>
</dbReference>
<evidence type="ECO:0000256" key="2">
    <source>
        <dbReference type="ARBA" id="ARBA00022763"/>
    </source>
</evidence>
<evidence type="ECO:0000256" key="3">
    <source>
        <dbReference type="ARBA" id="ARBA00022769"/>
    </source>
</evidence>
<dbReference type="Pfam" id="PF22920">
    <property type="entry name" value="UvrC_RNaseH"/>
    <property type="match status" value="1"/>
</dbReference>
<feature type="domain" description="GIY-YIG" evidence="8">
    <location>
        <begin position="10"/>
        <end position="87"/>
    </location>
</feature>
<dbReference type="GO" id="GO:0009380">
    <property type="term" value="C:excinuclease repair complex"/>
    <property type="evidence" value="ECO:0007669"/>
    <property type="project" value="InterPro"/>
</dbReference>
<dbReference type="InterPro" id="IPR010994">
    <property type="entry name" value="RuvA_2-like"/>
</dbReference>
<keyword evidence="5 6" id="KW-0234">DNA repair</keyword>
<dbReference type="CDD" id="cd10434">
    <property type="entry name" value="GIY-YIG_UvrC_Cho"/>
    <property type="match status" value="1"/>
</dbReference>
<dbReference type="InterPro" id="IPR047296">
    <property type="entry name" value="GIY-YIG_UvrC_Cho"/>
</dbReference>
<dbReference type="PANTHER" id="PTHR30562:SF1">
    <property type="entry name" value="UVRABC SYSTEM PROTEIN C"/>
    <property type="match status" value="1"/>
</dbReference>
<dbReference type="FunFam" id="3.40.1440.10:FF:000001">
    <property type="entry name" value="UvrABC system protein C"/>
    <property type="match status" value="1"/>
</dbReference>
<dbReference type="Gene3D" id="3.30.420.340">
    <property type="entry name" value="UvrC, RNAse H endonuclease domain"/>
    <property type="match status" value="1"/>
</dbReference>
<evidence type="ECO:0000259" key="7">
    <source>
        <dbReference type="PROSITE" id="PS50151"/>
    </source>
</evidence>
<evidence type="ECO:0000256" key="5">
    <source>
        <dbReference type="ARBA" id="ARBA00023204"/>
    </source>
</evidence>
<dbReference type="HAMAP" id="MF_00203">
    <property type="entry name" value="UvrC"/>
    <property type="match status" value="1"/>
</dbReference>
<dbReference type="GO" id="GO:0003677">
    <property type="term" value="F:DNA binding"/>
    <property type="evidence" value="ECO:0007669"/>
    <property type="project" value="UniProtKB-UniRule"/>
</dbReference>
<dbReference type="Pfam" id="PF01541">
    <property type="entry name" value="GIY-YIG"/>
    <property type="match status" value="1"/>
</dbReference>
<dbReference type="PROSITE" id="PS50164">
    <property type="entry name" value="GIY_YIG"/>
    <property type="match status" value="1"/>
</dbReference>
<sequence>MDIGKLDIPESPGVYLMKKNDKVIYVGKAKNLKNRVSSYFNRVHENEKTNELVKNIEDIEFFLTNTEIDALLLENNLIKKYSPKYNILLKDEKTYPFIKISKEDFPSIKIVRTTKALDIKSGEYFGPYPYGAWRLKNILMKLFKIRDCNRDMKKVSPRPCLKYYMKSCTGPCVYKDIKEEYNKDVENLKQVLRGNTSKLINELTTLMDKASQDMDFEKSIIYREQIKELKAIASSQIIQYERELDEDIFVFKTILDKAFICVLNMRDGKILGKSSTSIDLKNKITDNIYEAIFMSYYSKHILPKSLVLDAEYENELAVVVKALTNEEGKKKEFHFPKIKSRRKELLDMAYKNLERDLETYFSKKDTIEKGIKDLHDILELKRFPRKIECFDISNIQGKDAVASMSVSIEGRAARKEYRKFKIRCKDTPDDFSMMREVIERRYSKLADRDFPDVILIDGGLGQINSAGEVLERLGKIHLSELLSLAKRDEEIYKYGESVPYSLSKDMEALKIFQRVRDEAHRFGITYHRKLRSKRIISSELDKINGIGKVRRKKLLTKFGSISGIKKANIEELKEIVPEKVALEIKNKIR</sequence>
<dbReference type="PROSITE" id="PS50151">
    <property type="entry name" value="UVR"/>
    <property type="match status" value="1"/>
</dbReference>
<evidence type="ECO:0000259" key="9">
    <source>
        <dbReference type="PROSITE" id="PS50165"/>
    </source>
</evidence>
<dbReference type="HOGENOM" id="CLU_014841_3_2_0"/>
<dbReference type="Pfam" id="PF08459">
    <property type="entry name" value="UvrC_RNaseH_dom"/>
    <property type="match status" value="1"/>
</dbReference>
<dbReference type="RefSeq" id="WP_008802737.1">
    <property type="nucleotide sequence ID" value="NZ_KQ235735.1"/>
</dbReference>
<dbReference type="eggNOG" id="COG0322">
    <property type="taxonomic scope" value="Bacteria"/>
</dbReference>
<keyword evidence="1 6" id="KW-0963">Cytoplasm</keyword>
<evidence type="ECO:0000313" key="11">
    <source>
        <dbReference type="Proteomes" id="UP000004925"/>
    </source>
</evidence>
<dbReference type="InterPro" id="IPR000305">
    <property type="entry name" value="GIY-YIG_endonuc"/>
</dbReference>
<keyword evidence="6" id="KW-0742">SOS response</keyword>
<dbReference type="SUPFAM" id="SSF46600">
    <property type="entry name" value="C-terminal UvrC-binding domain of UvrB"/>
    <property type="match status" value="1"/>
</dbReference>
<evidence type="ECO:0000256" key="6">
    <source>
        <dbReference type="HAMAP-Rule" id="MF_00203"/>
    </source>
</evidence>
<dbReference type="InterPro" id="IPR001162">
    <property type="entry name" value="UvrC_RNase_H_dom"/>
</dbReference>
<dbReference type="InterPro" id="IPR035901">
    <property type="entry name" value="GIY-YIG_endonuc_sf"/>
</dbReference>
<keyword evidence="2 6" id="KW-0227">DNA damage</keyword>
<comment type="similarity">
    <text evidence="6">Belongs to the UvrC family.</text>
</comment>
<dbReference type="InterPro" id="IPR038476">
    <property type="entry name" value="UvrC_RNase_H_dom_sf"/>
</dbReference>
<comment type="caution">
    <text evidence="10">The sequence shown here is derived from an EMBL/GenBank/DDBJ whole genome shotgun (WGS) entry which is preliminary data.</text>
</comment>
<dbReference type="Pfam" id="PF14520">
    <property type="entry name" value="HHH_5"/>
    <property type="match status" value="1"/>
</dbReference>
<dbReference type="InterPro" id="IPR050066">
    <property type="entry name" value="UvrABC_protein_C"/>
</dbReference>
<dbReference type="SMART" id="SM00465">
    <property type="entry name" value="GIYc"/>
    <property type="match status" value="1"/>
</dbReference>
<dbReference type="AlphaFoldDB" id="A0A0M1VTB4"/>
<dbReference type="NCBIfam" id="TIGR00194">
    <property type="entry name" value="uvrC"/>
    <property type="match status" value="1"/>
</dbReference>
<dbReference type="Gene3D" id="4.10.860.10">
    <property type="entry name" value="UVR domain"/>
    <property type="match status" value="1"/>
</dbReference>
<dbReference type="GO" id="GO:0006289">
    <property type="term" value="P:nucleotide-excision repair"/>
    <property type="evidence" value="ECO:0007669"/>
    <property type="project" value="UniProtKB-UniRule"/>
</dbReference>
<evidence type="ECO:0000256" key="1">
    <source>
        <dbReference type="ARBA" id="ARBA00022490"/>
    </source>
</evidence>
<gene>
    <name evidence="6" type="primary">uvrC</name>
    <name evidence="10" type="ORF">FSCG_00593</name>
</gene>
<dbReference type="PANTHER" id="PTHR30562">
    <property type="entry name" value="UVRC/OXIDOREDUCTASE"/>
    <property type="match status" value="1"/>
</dbReference>
<accession>A0A0M1VTB4</accession>
<keyword evidence="4 6" id="KW-0267">Excision nuclease</keyword>
<feature type="domain" description="UVR" evidence="7">
    <location>
        <begin position="197"/>
        <end position="232"/>
    </location>
</feature>
<dbReference type="InterPro" id="IPR004791">
    <property type="entry name" value="UvrC"/>
</dbReference>
<dbReference type="GO" id="GO:0009381">
    <property type="term" value="F:excinuclease ABC activity"/>
    <property type="evidence" value="ECO:0007669"/>
    <property type="project" value="UniProtKB-UniRule"/>
</dbReference>
<dbReference type="Pfam" id="PF02151">
    <property type="entry name" value="UVR"/>
    <property type="match status" value="1"/>
</dbReference>
<dbReference type="EMBL" id="ACDE02000012">
    <property type="protein sequence ID" value="EEO39880.1"/>
    <property type="molecule type" value="Genomic_DNA"/>
</dbReference>
<dbReference type="GO" id="GO:0005737">
    <property type="term" value="C:cytoplasm"/>
    <property type="evidence" value="ECO:0007669"/>
    <property type="project" value="UniProtKB-SubCell"/>
</dbReference>
<evidence type="ECO:0000256" key="4">
    <source>
        <dbReference type="ARBA" id="ARBA00022881"/>
    </source>
</evidence>
<organism evidence="10 11">
    <name type="scientific">Fusobacterium vincentii 4_1_13</name>
    <dbReference type="NCBI Taxonomy" id="469606"/>
    <lineage>
        <taxon>Bacteria</taxon>
        <taxon>Fusobacteriati</taxon>
        <taxon>Fusobacteriota</taxon>
        <taxon>Fusobacteriia</taxon>
        <taxon>Fusobacteriales</taxon>
        <taxon>Fusobacteriaceae</taxon>
        <taxon>Fusobacterium</taxon>
    </lineage>
</organism>
<comment type="function">
    <text evidence="6">The UvrABC repair system catalyzes the recognition and processing of DNA lesions. UvrC both incises the 5' and 3' sides of the lesion. The N-terminal half is responsible for the 3' incision and the C-terminal half is responsible for the 5' incision.</text>
</comment>
<comment type="subcellular location">
    <subcellularLocation>
        <location evidence="6">Cytoplasm</location>
    </subcellularLocation>
</comment>
<dbReference type="InterPro" id="IPR001943">
    <property type="entry name" value="UVR_dom"/>
</dbReference>
<evidence type="ECO:0000313" key="10">
    <source>
        <dbReference type="EMBL" id="EEO39880.1"/>
    </source>
</evidence>
<dbReference type="Proteomes" id="UP000004925">
    <property type="component" value="Unassembled WGS sequence"/>
</dbReference>
<dbReference type="SUPFAM" id="SSF47781">
    <property type="entry name" value="RuvA domain 2-like"/>
    <property type="match status" value="1"/>
</dbReference>
<dbReference type="GO" id="GO:0009432">
    <property type="term" value="P:SOS response"/>
    <property type="evidence" value="ECO:0007669"/>
    <property type="project" value="UniProtKB-UniRule"/>
</dbReference>
<dbReference type="Gene3D" id="1.10.150.20">
    <property type="entry name" value="5' to 3' exonuclease, C-terminal subdomain"/>
    <property type="match status" value="1"/>
</dbReference>
<dbReference type="PROSITE" id="PS50165">
    <property type="entry name" value="UVRC"/>
    <property type="match status" value="1"/>
</dbReference>
<keyword evidence="3 6" id="KW-0228">DNA excision</keyword>
<protein>
    <recommendedName>
        <fullName evidence="6">UvrABC system protein C</fullName>
        <shortName evidence="6">Protein UvrC</shortName>
    </recommendedName>
    <alternativeName>
        <fullName evidence="6">Excinuclease ABC subunit C</fullName>
    </alternativeName>
</protein>
<feature type="domain" description="UvrC family homology region profile" evidence="9">
    <location>
        <begin position="258"/>
        <end position="470"/>
    </location>
</feature>
<comment type="subunit">
    <text evidence="6">Interacts with UvrB in an incision complex.</text>
</comment>
<evidence type="ECO:0000259" key="8">
    <source>
        <dbReference type="PROSITE" id="PS50164"/>
    </source>
</evidence>
<name>A0A0M1VTB4_FUSVC</name>
<proteinExistence type="inferred from homology"/>
<dbReference type="Gene3D" id="3.40.1440.10">
    <property type="entry name" value="GIY-YIG endonuclease"/>
    <property type="match status" value="1"/>
</dbReference>
<reference evidence="10 11" key="1">
    <citation type="submission" date="2011-10" db="EMBL/GenBank/DDBJ databases">
        <title>The Genome Sequence of Fusobacterium sp. 4_1_13.</title>
        <authorList>
            <consortium name="The Broad Institute Genome Sequencing Platform"/>
            <person name="Earl A."/>
            <person name="Ward D."/>
            <person name="Feldgarden M."/>
            <person name="Gevers D."/>
            <person name="Strauss J."/>
            <person name="Ambrose C."/>
            <person name="Allen-Vercoe E."/>
            <person name="Young S.K."/>
            <person name="Zeng Q."/>
            <person name="Gargeya S."/>
            <person name="Fitzgerald M."/>
            <person name="Haas B."/>
            <person name="Abouelleil A."/>
            <person name="Alvarado L."/>
            <person name="Arachchi H.M."/>
            <person name="Berlin A."/>
            <person name="Brown A."/>
            <person name="Chapman S.B."/>
            <person name="Chen Z."/>
            <person name="Dunbar C."/>
            <person name="Freedman E."/>
            <person name="Gearin G."/>
            <person name="Goldberg J."/>
            <person name="Griggs A."/>
            <person name="Gujja S."/>
            <person name="Heiman D."/>
            <person name="Howarth C."/>
            <person name="Larson L."/>
            <person name="Lui A."/>
            <person name="MacDonald P.J."/>
            <person name="Montmayeur A."/>
            <person name="Murphy C."/>
            <person name="Neiman D."/>
            <person name="Pearson M."/>
            <person name="Priest M."/>
            <person name="Roberts A."/>
            <person name="Saif S."/>
            <person name="Shea T."/>
            <person name="Shenoy N."/>
            <person name="Sisk P."/>
            <person name="Stolte C."/>
            <person name="Sykes S."/>
            <person name="Wortman J."/>
            <person name="Nusbaum C."/>
            <person name="Birren B."/>
        </authorList>
    </citation>
    <scope>NUCLEOTIDE SEQUENCE [LARGE SCALE GENOMIC DNA]</scope>
    <source>
        <strain evidence="10 11">4_1_13</strain>
    </source>
</reference>
<dbReference type="InterPro" id="IPR036876">
    <property type="entry name" value="UVR_dom_sf"/>
</dbReference>